<dbReference type="AlphaFoldDB" id="A0A0G8BZP0"/>
<dbReference type="Proteomes" id="UP000035350">
    <property type="component" value="Unassembled WGS sequence"/>
</dbReference>
<evidence type="ECO:0000256" key="1">
    <source>
        <dbReference type="SAM" id="Coils"/>
    </source>
</evidence>
<organism evidence="2 3">
    <name type="scientific">Bacillus wiedmannii</name>
    <dbReference type="NCBI Taxonomy" id="1890302"/>
    <lineage>
        <taxon>Bacteria</taxon>
        <taxon>Bacillati</taxon>
        <taxon>Bacillota</taxon>
        <taxon>Bacilli</taxon>
        <taxon>Bacillales</taxon>
        <taxon>Bacillaceae</taxon>
        <taxon>Bacillus</taxon>
        <taxon>Bacillus cereus group</taxon>
    </lineage>
</organism>
<dbReference type="EMBL" id="LCYN01000031">
    <property type="protein sequence ID" value="KKZ92554.1"/>
    <property type="molecule type" value="Genomic_DNA"/>
</dbReference>
<name>A0A0G8BZP0_9BACI</name>
<dbReference type="Pfam" id="PF16888">
    <property type="entry name" value="YwqH-like"/>
    <property type="match status" value="1"/>
</dbReference>
<reference evidence="3" key="2">
    <citation type="submission" date="2015-04" db="EMBL/GenBank/DDBJ databases">
        <title>Draft Genome Sequences of Eight Spore-Forming Food Isolates of Bacillus cereus Genome sequencing.</title>
        <authorList>
            <person name="Krawcyk A.O."/>
            <person name="de Jong A."/>
            <person name="Eijlander R.T."/>
            <person name="Berendsen E.M."/>
            <person name="Holsappel S."/>
            <person name="Wells-Bennik M."/>
            <person name="Kuipers O.P."/>
        </authorList>
    </citation>
    <scope>NUCLEOTIDE SEQUENCE [LARGE SCALE GENOMIC DNA]</scope>
    <source>
        <strain evidence="3">B4147</strain>
    </source>
</reference>
<comment type="caution">
    <text evidence="2">The sequence shown here is derived from an EMBL/GenBank/DDBJ whole genome shotgun (WGS) entry which is preliminary data.</text>
</comment>
<proteinExistence type="predicted"/>
<dbReference type="RefSeq" id="WP_016108254.1">
    <property type="nucleotide sequence ID" value="NZ_JBNTKY010000003.1"/>
</dbReference>
<dbReference type="InterPro" id="IPR031681">
    <property type="entry name" value="YwqH-like"/>
</dbReference>
<evidence type="ECO:0000313" key="3">
    <source>
        <dbReference type="Proteomes" id="UP000035350"/>
    </source>
</evidence>
<feature type="coiled-coil region" evidence="1">
    <location>
        <begin position="96"/>
        <end position="123"/>
    </location>
</feature>
<evidence type="ECO:0000313" key="2">
    <source>
        <dbReference type="EMBL" id="KKZ92554.1"/>
    </source>
</evidence>
<reference evidence="2 3" key="1">
    <citation type="journal article" date="2015" name="Genome Announc.">
        <title>Next-Generation Whole-Genome Sequencing of Eight Strains of Bacillus cereus, Isolated from Food.</title>
        <authorList>
            <person name="Krawczyk A.O."/>
            <person name="de Jong A."/>
            <person name="Eijlander R.T."/>
            <person name="Berendsen E.M."/>
            <person name="Holsappel S."/>
            <person name="Wells-Bennik M.H."/>
            <person name="Kuipers O.P."/>
        </authorList>
    </citation>
    <scope>NUCLEOTIDE SEQUENCE [LARGE SCALE GENOMIC DNA]</scope>
    <source>
        <strain evidence="2 3">B4147</strain>
    </source>
</reference>
<gene>
    <name evidence="2" type="ORF">B4147_1790</name>
</gene>
<protein>
    <submittedName>
        <fullName evidence="2">Uncharacterized protein</fullName>
    </submittedName>
</protein>
<keyword evidence="1" id="KW-0175">Coiled coil</keyword>
<accession>A0A0G8BZP0</accession>
<sequence length="140" mass="15783">MGIEELNSQKSGLLSSISHQQGQLAELQMKLRRLITAKGKFVNNLEAIKQNQEQFKSLEINESSWKGQRATTFKETYEQQVISNLGRFIGELGRVQEDIDQAIRRLEREIATCESSILSLSRSVSMVDASIQVEVQKAGK</sequence>
<dbReference type="PATRIC" id="fig|1396.428.peg.4541"/>